<keyword evidence="5" id="KW-1185">Reference proteome</keyword>
<evidence type="ECO:0000256" key="2">
    <source>
        <dbReference type="SAM" id="SignalP"/>
    </source>
</evidence>
<dbReference type="EMBL" id="OX451738">
    <property type="protein sequence ID" value="CAI8606274.1"/>
    <property type="molecule type" value="Genomic_DNA"/>
</dbReference>
<dbReference type="Gene3D" id="3.40.50.1110">
    <property type="entry name" value="SGNH hydrolase"/>
    <property type="match status" value="1"/>
</dbReference>
<dbReference type="Proteomes" id="UP001157006">
    <property type="component" value="Chromosome 3"/>
</dbReference>
<dbReference type="SUPFAM" id="SSF52266">
    <property type="entry name" value="SGNH hydrolase"/>
    <property type="match status" value="1"/>
</dbReference>
<evidence type="ECO:0000259" key="3">
    <source>
        <dbReference type="Pfam" id="PF03629"/>
    </source>
</evidence>
<dbReference type="PANTHER" id="PTHR31988">
    <property type="entry name" value="ESTERASE, PUTATIVE (DUF303)-RELATED"/>
    <property type="match status" value="1"/>
</dbReference>
<proteinExistence type="predicted"/>
<name>A0AAV1A8C0_VICFA</name>
<reference evidence="4 5" key="1">
    <citation type="submission" date="2023-01" db="EMBL/GenBank/DDBJ databases">
        <authorList>
            <person name="Kreplak J."/>
        </authorList>
    </citation>
    <scope>NUCLEOTIDE SEQUENCE [LARGE SCALE GENOMIC DNA]</scope>
</reference>
<organism evidence="4 5">
    <name type="scientific">Vicia faba</name>
    <name type="common">Broad bean</name>
    <name type="synonym">Faba vulgaris</name>
    <dbReference type="NCBI Taxonomy" id="3906"/>
    <lineage>
        <taxon>Eukaryota</taxon>
        <taxon>Viridiplantae</taxon>
        <taxon>Streptophyta</taxon>
        <taxon>Embryophyta</taxon>
        <taxon>Tracheophyta</taxon>
        <taxon>Spermatophyta</taxon>
        <taxon>Magnoliopsida</taxon>
        <taxon>eudicotyledons</taxon>
        <taxon>Gunneridae</taxon>
        <taxon>Pentapetalae</taxon>
        <taxon>rosids</taxon>
        <taxon>fabids</taxon>
        <taxon>Fabales</taxon>
        <taxon>Fabaceae</taxon>
        <taxon>Papilionoideae</taxon>
        <taxon>50 kb inversion clade</taxon>
        <taxon>NPAAA clade</taxon>
        <taxon>Hologalegina</taxon>
        <taxon>IRL clade</taxon>
        <taxon>Fabeae</taxon>
        <taxon>Vicia</taxon>
    </lineage>
</organism>
<evidence type="ECO:0000256" key="1">
    <source>
        <dbReference type="ARBA" id="ARBA00022801"/>
    </source>
</evidence>
<feature type="chain" id="PRO_5044010115" description="Sialate O-acetylesterase domain-containing protein" evidence="2">
    <location>
        <begin position="19"/>
        <end position="264"/>
    </location>
</feature>
<gene>
    <name evidence="4" type="ORF">VFH_III222000</name>
</gene>
<feature type="signal peptide" evidence="2">
    <location>
        <begin position="1"/>
        <end position="18"/>
    </location>
</feature>
<dbReference type="GO" id="GO:0016787">
    <property type="term" value="F:hydrolase activity"/>
    <property type="evidence" value="ECO:0007669"/>
    <property type="project" value="UniProtKB-KW"/>
</dbReference>
<evidence type="ECO:0000313" key="5">
    <source>
        <dbReference type="Proteomes" id="UP001157006"/>
    </source>
</evidence>
<dbReference type="InterPro" id="IPR052940">
    <property type="entry name" value="Carb_Esterase_6"/>
</dbReference>
<keyword evidence="1" id="KW-0378">Hydrolase</keyword>
<protein>
    <recommendedName>
        <fullName evidence="3">Sialate O-acetylesterase domain-containing protein</fullName>
    </recommendedName>
</protein>
<dbReference type="Pfam" id="PF03629">
    <property type="entry name" value="SASA"/>
    <property type="match status" value="1"/>
</dbReference>
<dbReference type="InterPro" id="IPR036514">
    <property type="entry name" value="SGNH_hydro_sf"/>
</dbReference>
<dbReference type="PANTHER" id="PTHR31988:SF13">
    <property type="entry name" value="CARBOHYDRATE ESTERASE PLANT-LIKE PROTEIN"/>
    <property type="match status" value="1"/>
</dbReference>
<accession>A0AAV1A8C0</accession>
<keyword evidence="2" id="KW-0732">Signal</keyword>
<dbReference type="InterPro" id="IPR005181">
    <property type="entry name" value="SASA"/>
</dbReference>
<feature type="domain" description="Sialate O-acetylesterase" evidence="3">
    <location>
        <begin position="20"/>
        <end position="251"/>
    </location>
</feature>
<evidence type="ECO:0000313" key="4">
    <source>
        <dbReference type="EMBL" id="CAI8606274.1"/>
    </source>
</evidence>
<dbReference type="AlphaFoldDB" id="A0AAV1A8C0"/>
<sequence length="264" mass="29508">MSLMFIMFLSVLVVTCNATKDIFILAGQSNMAGLGGVYNEKWDGDVPQECKPSPSVLRLNAKLVWEEAREPLHRDIDTRISWGIGPGLAFANEIVRMRGGGGGRYVVGLVPCAVGGTRIEEWRKGSRLYNRLVKRSIKSVNNGSVIRALVWYQGESDTVREEDAKAYKRRMERFIHNIRSDLKLPNLLVIQVALASGDGKFLNMVRYAQLSIKLPNVRCVDAKGLRLKGDNLHLTSMSEVHLGIQLAHAYLASTNHHFNYTQIS</sequence>